<proteinExistence type="inferred from homology"/>
<evidence type="ECO:0000259" key="5">
    <source>
        <dbReference type="PROSITE" id="PS00745"/>
    </source>
</evidence>
<feature type="domain" description="Prokaryotic-type class I peptide chain release factors" evidence="5">
    <location>
        <begin position="260"/>
        <end position="276"/>
    </location>
</feature>
<protein>
    <recommendedName>
        <fullName evidence="5">Prokaryotic-type class I peptide chain release factors domain-containing protein</fullName>
    </recommendedName>
</protein>
<dbReference type="GO" id="GO:0003747">
    <property type="term" value="F:translation release factor activity"/>
    <property type="evidence" value="ECO:0007669"/>
    <property type="project" value="InterPro"/>
</dbReference>
<dbReference type="PANTHER" id="PTHR43804">
    <property type="entry name" value="LD18447P"/>
    <property type="match status" value="1"/>
</dbReference>
<dbReference type="Pfam" id="PF00472">
    <property type="entry name" value="RF-1"/>
    <property type="match status" value="1"/>
</dbReference>
<dbReference type="Gene3D" id="3.30.70.1660">
    <property type="match status" value="1"/>
</dbReference>
<reference evidence="7" key="1">
    <citation type="submission" date="2021-01" db="EMBL/GenBank/DDBJ databases">
        <authorList>
            <person name="Corre E."/>
            <person name="Pelletier E."/>
            <person name="Niang G."/>
            <person name="Scheremetjew M."/>
            <person name="Finn R."/>
            <person name="Kale V."/>
            <person name="Holt S."/>
            <person name="Cochrane G."/>
            <person name="Meng A."/>
            <person name="Brown T."/>
            <person name="Cohen L."/>
        </authorList>
    </citation>
    <scope>NUCLEOTIDE SEQUENCE</scope>
    <source>
        <strain evidence="7">CCMP 769</strain>
    </source>
</reference>
<evidence type="ECO:0000313" key="6">
    <source>
        <dbReference type="EMBL" id="CAE0058075.1"/>
    </source>
</evidence>
<evidence type="ECO:0000256" key="1">
    <source>
        <dbReference type="ARBA" id="ARBA00010835"/>
    </source>
</evidence>
<organism evidence="7">
    <name type="scientific">Rhodosorus marinus</name>
    <dbReference type="NCBI Taxonomy" id="101924"/>
    <lineage>
        <taxon>Eukaryota</taxon>
        <taxon>Rhodophyta</taxon>
        <taxon>Stylonematophyceae</taxon>
        <taxon>Stylonematales</taxon>
        <taxon>Stylonemataceae</taxon>
        <taxon>Rhodosorus</taxon>
    </lineage>
</organism>
<dbReference type="Gene3D" id="6.10.140.1950">
    <property type="match status" value="1"/>
</dbReference>
<dbReference type="InterPro" id="IPR000352">
    <property type="entry name" value="Pep_chain_release_fac_I"/>
</dbReference>
<evidence type="ECO:0000313" key="7">
    <source>
        <dbReference type="EMBL" id="CAE0058076.1"/>
    </source>
</evidence>
<dbReference type="PANTHER" id="PTHR43804:SF7">
    <property type="entry name" value="LD18447P"/>
    <property type="match status" value="1"/>
</dbReference>
<dbReference type="GO" id="GO:0005737">
    <property type="term" value="C:cytoplasm"/>
    <property type="evidence" value="ECO:0007669"/>
    <property type="project" value="UniProtKB-ARBA"/>
</dbReference>
<feature type="coiled-coil region" evidence="4">
    <location>
        <begin position="372"/>
        <end position="399"/>
    </location>
</feature>
<comment type="similarity">
    <text evidence="1">Belongs to the prokaryotic/mitochondrial release factor family.</text>
</comment>
<dbReference type="PROSITE" id="PS00745">
    <property type="entry name" value="RF_PROK_I"/>
    <property type="match status" value="1"/>
</dbReference>
<dbReference type="InterPro" id="IPR045853">
    <property type="entry name" value="Pep_chain_release_fac_I_sf"/>
</dbReference>
<evidence type="ECO:0000256" key="3">
    <source>
        <dbReference type="ARBA" id="ARBA00022917"/>
    </source>
</evidence>
<evidence type="ECO:0000256" key="2">
    <source>
        <dbReference type="ARBA" id="ARBA00022481"/>
    </source>
</evidence>
<evidence type="ECO:0000256" key="4">
    <source>
        <dbReference type="SAM" id="Coils"/>
    </source>
</evidence>
<keyword evidence="2" id="KW-0488">Methylation</keyword>
<keyword evidence="3" id="KW-0648">Protein biosynthesis</keyword>
<keyword evidence="4" id="KW-0175">Coiled coil</keyword>
<dbReference type="PROSITE" id="PS51257">
    <property type="entry name" value="PROKAR_LIPOPROTEIN"/>
    <property type="match status" value="1"/>
</dbReference>
<dbReference type="AlphaFoldDB" id="A0A7S3A0W4"/>
<dbReference type="EMBL" id="HBHW01033880">
    <property type="protein sequence ID" value="CAE0058075.1"/>
    <property type="molecule type" value="Transcribed_RNA"/>
</dbReference>
<dbReference type="SUPFAM" id="SSF75620">
    <property type="entry name" value="Release factor"/>
    <property type="match status" value="1"/>
</dbReference>
<dbReference type="SMART" id="SM00937">
    <property type="entry name" value="PCRF"/>
    <property type="match status" value="1"/>
</dbReference>
<sequence length="399" mass="44429">MISPRLVYFLYSGQGCRRFLSMSAALHQKLELLAKKDADTYVAIQNTMATEGDARKLGDLGSTAGRLRAVASVFQTLENSRNEQKDLAELAKTSNDPEWKEIAEAEMAEWKDKEVLLERELFELMASKLIPDDGTEDAESAIVELRSGAGGAEAALFVEDILNMYLAWSSRHGMSYNLRESHRGPDGRGFREVRFEIDSNSAWNLLRNEAGVHRVQRVPKTEASGRIHTSTMTVSVLPSSLGGVKEVEIKDSDCRVDVFRSSGPGGQHVNTTDTAVRITHRPSGIVVQNQDERSLVRNRALATEQLRQALQQKAVAKAYERIRDERRAQLGFNAGERSDKIRTYNFPQSRVTDHRLAGQTINSQLEGVLSGGEALDNLLNALQNKFREIELEAALEQAM</sequence>
<dbReference type="InterPro" id="IPR005139">
    <property type="entry name" value="PCRF"/>
</dbReference>
<dbReference type="Pfam" id="PF03462">
    <property type="entry name" value="PCRF"/>
    <property type="match status" value="1"/>
</dbReference>
<dbReference type="EMBL" id="HBHW01033882">
    <property type="protein sequence ID" value="CAE0058076.1"/>
    <property type="molecule type" value="Transcribed_RNA"/>
</dbReference>
<accession>A0A7S3A0W4</accession>
<name>A0A7S3A0W4_9RHOD</name>
<dbReference type="Gene3D" id="3.30.160.20">
    <property type="match status" value="1"/>
</dbReference>
<gene>
    <name evidence="6" type="ORF">RMAR00112_LOCUS26131</name>
    <name evidence="7" type="ORF">RMAR00112_LOCUS26132</name>
</gene>
<dbReference type="InterPro" id="IPR050057">
    <property type="entry name" value="Prokaryotic/Mito_RF"/>
</dbReference>